<evidence type="ECO:0000256" key="4">
    <source>
        <dbReference type="SAM" id="SignalP"/>
    </source>
</evidence>
<feature type="chain" id="PRO_5008098216" evidence="4">
    <location>
        <begin position="23"/>
        <end position="355"/>
    </location>
</feature>
<reference evidence="6 7" key="1">
    <citation type="submission" date="2015-11" db="EMBL/GenBank/DDBJ databases">
        <title>Ensifer anhuiense sp. nov., an effective nitrogen fixation bacterium with Glycine soja.</title>
        <authorList>
            <person name="Yan H."/>
            <person name="Chen W."/>
        </authorList>
    </citation>
    <scope>NUCLEOTIDE SEQUENCE [LARGE SCALE GENOMIC DNA]</scope>
    <source>
        <strain evidence="6 7">LMG 7837</strain>
    </source>
</reference>
<evidence type="ECO:0000256" key="1">
    <source>
        <dbReference type="ARBA" id="ARBA00022801"/>
    </source>
</evidence>
<dbReference type="OrthoDB" id="9814760at2"/>
<keyword evidence="7" id="KW-1185">Reference proteome</keyword>
<accession>A0A178YSE7</accession>
<keyword evidence="4" id="KW-0732">Signal</keyword>
<proteinExistence type="predicted"/>
<evidence type="ECO:0000313" key="7">
    <source>
        <dbReference type="Proteomes" id="UP000078507"/>
    </source>
</evidence>
<name>A0A178YSE7_SINSA</name>
<dbReference type="AlphaFoldDB" id="A0A178YSE7"/>
<dbReference type="InterPro" id="IPR016986">
    <property type="entry name" value="UCP031982_abhydr"/>
</dbReference>
<gene>
    <name evidence="6" type="ORF">ATB98_03215</name>
</gene>
<feature type="domain" description="Serine aminopeptidase S33" evidence="5">
    <location>
        <begin position="82"/>
        <end position="179"/>
    </location>
</feature>
<dbReference type="Pfam" id="PF12146">
    <property type="entry name" value="Hydrolase_4"/>
    <property type="match status" value="1"/>
</dbReference>
<dbReference type="PIRSF" id="PIRSF031982">
    <property type="entry name" value="UCP031982_abhydr"/>
    <property type="match status" value="1"/>
</dbReference>
<dbReference type="InterPro" id="IPR029058">
    <property type="entry name" value="AB_hydrolase_fold"/>
</dbReference>
<evidence type="ECO:0000313" key="6">
    <source>
        <dbReference type="EMBL" id="OAP49793.1"/>
    </source>
</evidence>
<evidence type="ECO:0000259" key="5">
    <source>
        <dbReference type="Pfam" id="PF12146"/>
    </source>
</evidence>
<dbReference type="Proteomes" id="UP000078507">
    <property type="component" value="Unassembled WGS sequence"/>
</dbReference>
<evidence type="ECO:0000256" key="2">
    <source>
        <dbReference type="ARBA" id="ARBA00022963"/>
    </source>
</evidence>
<keyword evidence="3" id="KW-0443">Lipid metabolism</keyword>
<dbReference type="GO" id="GO:0016042">
    <property type="term" value="P:lipid catabolic process"/>
    <property type="evidence" value="ECO:0007669"/>
    <property type="project" value="UniProtKB-KW"/>
</dbReference>
<dbReference type="InterPro" id="IPR022742">
    <property type="entry name" value="Hydrolase_4"/>
</dbReference>
<feature type="signal peptide" evidence="4">
    <location>
        <begin position="1"/>
        <end position="22"/>
    </location>
</feature>
<keyword evidence="1 6" id="KW-0378">Hydrolase</keyword>
<dbReference type="EMBL" id="LNQB01000051">
    <property type="protein sequence ID" value="OAP49793.1"/>
    <property type="molecule type" value="Genomic_DNA"/>
</dbReference>
<evidence type="ECO:0000256" key="3">
    <source>
        <dbReference type="ARBA" id="ARBA00023098"/>
    </source>
</evidence>
<keyword evidence="2" id="KW-0442">Lipid degradation</keyword>
<organism evidence="6 7">
    <name type="scientific">Sinorhizobium saheli</name>
    <dbReference type="NCBI Taxonomy" id="36856"/>
    <lineage>
        <taxon>Bacteria</taxon>
        <taxon>Pseudomonadati</taxon>
        <taxon>Pseudomonadota</taxon>
        <taxon>Alphaproteobacteria</taxon>
        <taxon>Hyphomicrobiales</taxon>
        <taxon>Rhizobiaceae</taxon>
        <taxon>Sinorhizobium/Ensifer group</taxon>
        <taxon>Sinorhizobium</taxon>
    </lineage>
</organism>
<dbReference type="RefSeq" id="WP_066868923.1">
    <property type="nucleotide sequence ID" value="NZ_LNQB01000051.1"/>
</dbReference>
<dbReference type="GO" id="GO:0003847">
    <property type="term" value="F:1-alkyl-2-acetylglycerophosphocholine esterase activity"/>
    <property type="evidence" value="ECO:0007669"/>
    <property type="project" value="TreeGrafter"/>
</dbReference>
<sequence length="355" mass="37645">MNRFQTLPAIALAAAFVVPCHAAEVGVREISVTAPKRGQDLAVTVWYPAAAGGEPVLVGDNRVFKGAPAMLDAPPLQGRFPLVVMSHGSGGRIQGMSWLAAELAKAGFVVAGPNHPGSTSGNSTPADTPKLWERTQDLSVVIDRLTSDPQWRDLIAADRIGVLGFSLGGAAAMEIAGARANLDAYARYCDTYAKWDCAWYAGGKAYAGDKAIDVEEVNLRKIDRARFEQSNRDSRIKSTVLIDPGLAQAYDEQSLRKIAIPMSFINLGSSGTIPAAVIADRLAAVTPNGSYAAIAGADHFSFLPECKEGGAELLKSAGEVDPICEETDGRSRGDVHAELVSLVRRALQTTLSDRL</sequence>
<dbReference type="STRING" id="36856.ATB98_03215"/>
<dbReference type="SUPFAM" id="SSF53474">
    <property type="entry name" value="alpha/beta-Hydrolases"/>
    <property type="match status" value="1"/>
</dbReference>
<dbReference type="PANTHER" id="PTHR10272:SF0">
    <property type="entry name" value="PLATELET-ACTIVATING FACTOR ACETYLHYDROLASE"/>
    <property type="match status" value="1"/>
</dbReference>
<protein>
    <submittedName>
        <fullName evidence="6">Dienelactone hydrolase</fullName>
    </submittedName>
</protein>
<dbReference type="Gene3D" id="3.40.50.1820">
    <property type="entry name" value="alpha/beta hydrolase"/>
    <property type="match status" value="1"/>
</dbReference>
<dbReference type="PANTHER" id="PTHR10272">
    <property type="entry name" value="PLATELET-ACTIVATING FACTOR ACETYLHYDROLASE"/>
    <property type="match status" value="1"/>
</dbReference>
<comment type="caution">
    <text evidence="6">The sequence shown here is derived from an EMBL/GenBank/DDBJ whole genome shotgun (WGS) entry which is preliminary data.</text>
</comment>